<gene>
    <name evidence="2" type="ORF">JJQ60_08710</name>
</gene>
<feature type="region of interest" description="Disordered" evidence="1">
    <location>
        <begin position="368"/>
        <end position="427"/>
    </location>
</feature>
<keyword evidence="3" id="KW-1185">Reference proteome</keyword>
<evidence type="ECO:0000313" key="3">
    <source>
        <dbReference type="Proteomes" id="UP000651057"/>
    </source>
</evidence>
<protein>
    <submittedName>
        <fullName evidence="2">Uncharacterized protein</fullName>
    </submittedName>
</protein>
<sequence length="427" mass="46972">MELHRLDGIDGEGIDHMDITETFTSQESDMLLNGIHDADIAYEILDEDGNVILYADAEENIYVIDGLGGFFKKIGRGLKKFTRKVGKYVVKPVVRTFNRFLNPATILLRNGFLLAMKSDMMKVARRLRYGYLSPAQAKKMGLDMRKYGKLRKAVEKAEKIYRVAGGRGRNLRKAILTGKGNKDRKVPLSGFSLGSIDGGPTIYNDPFEKFVIESDLDTFEAFLNNEVEVDGLGAVATGTAVAAASGAVASVATVLSKIGNIFGKANKVVSQVSQVKQQAQNLFQKPRRLPPRPLPRPLPRPIPRTTIRPTRIMRGPARRVITANKPLPAKTNAAIDDKQSWIERNKTPLLIGAGVLVAGSAIAIAVKSNTKKSAKPVSGVPQKNTKQRKPKNKGRDALGRFTKGHTLKKKKTRKRKTTKKLIPKALL</sequence>
<name>A0A936ZX71_9FLAO</name>
<dbReference type="Proteomes" id="UP000651057">
    <property type="component" value="Unassembled WGS sequence"/>
</dbReference>
<comment type="caution">
    <text evidence="2">The sequence shown here is derived from an EMBL/GenBank/DDBJ whole genome shotgun (WGS) entry which is preliminary data.</text>
</comment>
<dbReference type="RefSeq" id="WP_201918733.1">
    <property type="nucleotide sequence ID" value="NZ_BAABAX010000005.1"/>
</dbReference>
<proteinExistence type="predicted"/>
<dbReference type="AlphaFoldDB" id="A0A936ZX71"/>
<dbReference type="EMBL" id="JAERQJ010000003">
    <property type="protein sequence ID" value="MBL0683595.1"/>
    <property type="molecule type" value="Genomic_DNA"/>
</dbReference>
<feature type="region of interest" description="Disordered" evidence="1">
    <location>
        <begin position="286"/>
        <end position="306"/>
    </location>
</feature>
<reference evidence="2" key="1">
    <citation type="submission" date="2021-01" db="EMBL/GenBank/DDBJ databases">
        <authorList>
            <person name="Zhong Y.L."/>
        </authorList>
    </citation>
    <scope>NUCLEOTIDE SEQUENCE</scope>
    <source>
        <strain evidence="2">KCTC 23302</strain>
    </source>
</reference>
<evidence type="ECO:0000313" key="2">
    <source>
        <dbReference type="EMBL" id="MBL0683595.1"/>
    </source>
</evidence>
<organism evidence="2 3">
    <name type="scientific">Aquimarina mytili</name>
    <dbReference type="NCBI Taxonomy" id="874423"/>
    <lineage>
        <taxon>Bacteria</taxon>
        <taxon>Pseudomonadati</taxon>
        <taxon>Bacteroidota</taxon>
        <taxon>Flavobacteriia</taxon>
        <taxon>Flavobacteriales</taxon>
        <taxon>Flavobacteriaceae</taxon>
        <taxon>Aquimarina</taxon>
    </lineage>
</organism>
<feature type="compositionally biased region" description="Basic residues" evidence="1">
    <location>
        <begin position="402"/>
        <end position="427"/>
    </location>
</feature>
<evidence type="ECO:0000256" key="1">
    <source>
        <dbReference type="SAM" id="MobiDB-lite"/>
    </source>
</evidence>
<feature type="compositionally biased region" description="Pro residues" evidence="1">
    <location>
        <begin position="291"/>
        <end position="302"/>
    </location>
</feature>
<accession>A0A936ZX71</accession>